<dbReference type="Proteomes" id="UP000325577">
    <property type="component" value="Linkage Group LG10"/>
</dbReference>
<dbReference type="OrthoDB" id="690341at2759"/>
<dbReference type="InterPro" id="IPR032675">
    <property type="entry name" value="LRR_dom_sf"/>
</dbReference>
<organism evidence="3 4">
    <name type="scientific">Nyssa sinensis</name>
    <dbReference type="NCBI Taxonomy" id="561372"/>
    <lineage>
        <taxon>Eukaryota</taxon>
        <taxon>Viridiplantae</taxon>
        <taxon>Streptophyta</taxon>
        <taxon>Embryophyta</taxon>
        <taxon>Tracheophyta</taxon>
        <taxon>Spermatophyta</taxon>
        <taxon>Magnoliopsida</taxon>
        <taxon>eudicotyledons</taxon>
        <taxon>Gunneridae</taxon>
        <taxon>Pentapetalae</taxon>
        <taxon>asterids</taxon>
        <taxon>Cornales</taxon>
        <taxon>Nyssaceae</taxon>
        <taxon>Nyssa</taxon>
    </lineage>
</organism>
<keyword evidence="1" id="KW-0677">Repeat</keyword>
<reference evidence="3 4" key="1">
    <citation type="submission" date="2019-09" db="EMBL/GenBank/DDBJ databases">
        <title>A chromosome-level genome assembly of the Chinese tupelo Nyssa sinensis.</title>
        <authorList>
            <person name="Yang X."/>
            <person name="Kang M."/>
            <person name="Yang Y."/>
            <person name="Xiong H."/>
            <person name="Wang M."/>
            <person name="Zhang Z."/>
            <person name="Wang Z."/>
            <person name="Wu H."/>
            <person name="Ma T."/>
            <person name="Liu J."/>
            <person name="Xi Z."/>
        </authorList>
    </citation>
    <scope>NUCLEOTIDE SEQUENCE [LARGE SCALE GENOMIC DNA]</scope>
    <source>
        <strain evidence="3">J267</strain>
        <tissue evidence="3">Leaf</tissue>
    </source>
</reference>
<sequence length="366" mass="42279">MKIGDDYLSKTVGPASAIAHASLKLRTFFAPYCSITDFPSSLKLLRVLHLEGASFQTFPMEILELMLLKYLCLSNTNINSIPKSLGNLRLLETLDLKQTGVTTVPKEILKLDNLRHLLVYRYDIQNYTPFDCVKGFEEEGANLCRSIEKLQNLRSLNITSLGNEELLDLLAIKNPPPLLRRLYLKGQLDRFPTWTYKLHDLERIRLKLSRLAAKYNYNPIQHLQDLPNLLELQLLDAYLGNQLEFNTGKFQKLKILELEQLEQLKMVIMEEGTVPHLQKLIIRKCKNLKEVPVGIDSLTRLEELHLYDMPNHFVAQIKNGGKLHRLVHHIPHIHSYYLHINHSNWIPEYLGIACQNICCRTLIRSA</sequence>
<evidence type="ECO:0000313" key="3">
    <source>
        <dbReference type="EMBL" id="KAA8544693.1"/>
    </source>
</evidence>
<protein>
    <recommendedName>
        <fullName evidence="2">Disease resistance R13L4/SHOC-2-like LRR domain-containing protein</fullName>
    </recommendedName>
</protein>
<accession>A0A5J5BNF5</accession>
<evidence type="ECO:0000256" key="1">
    <source>
        <dbReference type="ARBA" id="ARBA00022737"/>
    </source>
</evidence>
<dbReference type="PANTHER" id="PTHR47186:SF57">
    <property type="entry name" value="OS02G0478300 PROTEIN"/>
    <property type="match status" value="1"/>
</dbReference>
<evidence type="ECO:0000259" key="2">
    <source>
        <dbReference type="Pfam" id="PF23598"/>
    </source>
</evidence>
<proteinExistence type="predicted"/>
<dbReference type="EMBL" id="CM018033">
    <property type="protein sequence ID" value="KAA8544693.1"/>
    <property type="molecule type" value="Genomic_DNA"/>
</dbReference>
<dbReference type="InterPro" id="IPR055414">
    <property type="entry name" value="LRR_R13L4/SHOC2-like"/>
</dbReference>
<keyword evidence="4" id="KW-1185">Reference proteome</keyword>
<gene>
    <name evidence="3" type="ORF">F0562_019460</name>
</gene>
<feature type="domain" description="Disease resistance R13L4/SHOC-2-like LRR" evidence="2">
    <location>
        <begin position="24"/>
        <end position="121"/>
    </location>
</feature>
<feature type="domain" description="Disease resistance R13L4/SHOC-2-like LRR" evidence="2">
    <location>
        <begin position="138"/>
        <end position="305"/>
    </location>
</feature>
<dbReference type="AlphaFoldDB" id="A0A5J5BNF5"/>
<name>A0A5J5BNF5_9ASTE</name>
<dbReference type="Pfam" id="PF23598">
    <property type="entry name" value="LRR_14"/>
    <property type="match status" value="2"/>
</dbReference>
<evidence type="ECO:0000313" key="4">
    <source>
        <dbReference type="Proteomes" id="UP000325577"/>
    </source>
</evidence>
<dbReference type="PANTHER" id="PTHR47186">
    <property type="entry name" value="LEUCINE-RICH REPEAT-CONTAINING PROTEIN 57"/>
    <property type="match status" value="1"/>
</dbReference>
<dbReference type="Gene3D" id="3.80.10.10">
    <property type="entry name" value="Ribonuclease Inhibitor"/>
    <property type="match status" value="1"/>
</dbReference>
<dbReference type="SUPFAM" id="SSF52058">
    <property type="entry name" value="L domain-like"/>
    <property type="match status" value="1"/>
</dbReference>